<evidence type="ECO:0000313" key="1">
    <source>
        <dbReference type="EMBL" id="PQJ11070.1"/>
    </source>
</evidence>
<organism evidence="1 2">
    <name type="scientific">Flavipsychrobacter stenotrophus</name>
    <dbReference type="NCBI Taxonomy" id="2077091"/>
    <lineage>
        <taxon>Bacteria</taxon>
        <taxon>Pseudomonadati</taxon>
        <taxon>Bacteroidota</taxon>
        <taxon>Chitinophagia</taxon>
        <taxon>Chitinophagales</taxon>
        <taxon>Chitinophagaceae</taxon>
        <taxon>Flavipsychrobacter</taxon>
    </lineage>
</organism>
<keyword evidence="2" id="KW-1185">Reference proteome</keyword>
<dbReference type="AlphaFoldDB" id="A0A2S7SVW1"/>
<protein>
    <submittedName>
        <fullName evidence="1">Uncharacterized protein</fullName>
    </submittedName>
</protein>
<dbReference type="EMBL" id="PPSL01000003">
    <property type="protein sequence ID" value="PQJ11070.1"/>
    <property type="molecule type" value="Genomic_DNA"/>
</dbReference>
<name>A0A2S7SVW1_9BACT</name>
<comment type="caution">
    <text evidence="1">The sequence shown here is derived from an EMBL/GenBank/DDBJ whole genome shotgun (WGS) entry which is preliminary data.</text>
</comment>
<sequence length="123" mass="14299">MAIHIKRSSQLLDDSCRCLGWATNQPTYSVSDKMFTCIEHFVTANMDTIYHRADLSRGVPFQIAVNMWTKEQLLRYSFLQKGEIGHYFNKLKQTLRADKTLTDKKEVKKIVDAIDGIPFVRDR</sequence>
<evidence type="ECO:0000313" key="2">
    <source>
        <dbReference type="Proteomes" id="UP000239872"/>
    </source>
</evidence>
<proteinExistence type="predicted"/>
<gene>
    <name evidence="1" type="ORF">CJD36_013965</name>
</gene>
<reference evidence="1 2" key="1">
    <citation type="submission" date="2018-01" db="EMBL/GenBank/DDBJ databases">
        <title>A novel member of the phylum Bacteroidetes isolated from glacier ice.</title>
        <authorList>
            <person name="Liu Q."/>
            <person name="Xin Y.-H."/>
        </authorList>
    </citation>
    <scope>NUCLEOTIDE SEQUENCE [LARGE SCALE GENOMIC DNA]</scope>
    <source>
        <strain evidence="1 2">RB1R16</strain>
    </source>
</reference>
<accession>A0A2S7SVW1</accession>
<dbReference type="Proteomes" id="UP000239872">
    <property type="component" value="Unassembled WGS sequence"/>
</dbReference>